<evidence type="ECO:0000259" key="6">
    <source>
        <dbReference type="Pfam" id="PF12698"/>
    </source>
</evidence>
<feature type="transmembrane region" description="Helical" evidence="5">
    <location>
        <begin position="254"/>
        <end position="280"/>
    </location>
</feature>
<evidence type="ECO:0000256" key="2">
    <source>
        <dbReference type="ARBA" id="ARBA00022692"/>
    </source>
</evidence>
<dbReference type="Proteomes" id="UP000190080">
    <property type="component" value="Unassembled WGS sequence"/>
</dbReference>
<dbReference type="Pfam" id="PF12698">
    <property type="entry name" value="ABC2_membrane_3"/>
    <property type="match status" value="1"/>
</dbReference>
<dbReference type="InterPro" id="IPR013525">
    <property type="entry name" value="ABC2_TM"/>
</dbReference>
<feature type="transmembrane region" description="Helical" evidence="5">
    <location>
        <begin position="20"/>
        <end position="41"/>
    </location>
</feature>
<reference evidence="7 8" key="1">
    <citation type="submission" date="2017-03" db="EMBL/GenBank/DDBJ databases">
        <title>Genome sequence of Clostridium oryzae DSM 28571.</title>
        <authorList>
            <person name="Poehlein A."/>
            <person name="Daniel R."/>
        </authorList>
    </citation>
    <scope>NUCLEOTIDE SEQUENCE [LARGE SCALE GENOMIC DNA]</scope>
    <source>
        <strain evidence="7 8">DSM 28571</strain>
    </source>
</reference>
<feature type="transmembrane region" description="Helical" evidence="5">
    <location>
        <begin position="311"/>
        <end position="333"/>
    </location>
</feature>
<dbReference type="OrthoDB" id="1700423at2"/>
<keyword evidence="4 5" id="KW-0472">Membrane</keyword>
<dbReference type="GO" id="GO:0016020">
    <property type="term" value="C:membrane"/>
    <property type="evidence" value="ECO:0007669"/>
    <property type="project" value="UniProtKB-SubCell"/>
</dbReference>
<keyword evidence="8" id="KW-1185">Reference proteome</keyword>
<comment type="subcellular location">
    <subcellularLocation>
        <location evidence="1">Membrane</location>
        <topology evidence="1">Multi-pass membrane protein</topology>
    </subcellularLocation>
</comment>
<dbReference type="GO" id="GO:0140359">
    <property type="term" value="F:ABC-type transporter activity"/>
    <property type="evidence" value="ECO:0007669"/>
    <property type="project" value="InterPro"/>
</dbReference>
<accession>A0A1V4IR31</accession>
<keyword evidence="3 5" id="KW-1133">Transmembrane helix</keyword>
<gene>
    <name evidence="7" type="ORF">CLORY_18850</name>
</gene>
<keyword evidence="2 5" id="KW-0812">Transmembrane</keyword>
<feature type="transmembrane region" description="Helical" evidence="5">
    <location>
        <begin position="402"/>
        <end position="427"/>
    </location>
</feature>
<sequence>MRILYLELRRVLRTPVTLKLLITAFIISGIIAYLPISYVHYSYMDSNHKAITVSGIKAIQEKKRLVLQGKLTESKIHTAVNEYQKVTKKYGSIYRGDFPQKVYEEKVFLFINILDRINEVYGSEMKTGRGSYTDKISAHYAAEHFYKRGSYIDKISADYAAKNFYKKCTEHLKKQTSDKNKNIKQQAFNMYKKVNMPFEFIYGYGSSDAADYLLFLIFILIIICTIITAPIFSSEYQTGSDNILRCTKHGRVRFAITKIISAILISSISFSICISTYIVIEDSIFGWDSLETSLQMVSSAVSLPSLSVGEAQMLTVAAGMLSLFAVVSFTLFISSYCKSTTVSLVISIIFCFLPSLISKSVDNNIMNWIRLILPAGGVGVGNGFDYELQNLTFLKFGSHFIWSPYVIIGAAAIAIPLFMTLTVLAYCKHEAA</sequence>
<evidence type="ECO:0000256" key="4">
    <source>
        <dbReference type="ARBA" id="ARBA00023136"/>
    </source>
</evidence>
<feature type="transmembrane region" description="Helical" evidence="5">
    <location>
        <begin position="340"/>
        <end position="357"/>
    </location>
</feature>
<evidence type="ECO:0000256" key="1">
    <source>
        <dbReference type="ARBA" id="ARBA00004141"/>
    </source>
</evidence>
<name>A0A1V4IR31_9CLOT</name>
<dbReference type="PANTHER" id="PTHR37305:SF1">
    <property type="entry name" value="MEMBRANE PROTEIN"/>
    <property type="match status" value="1"/>
</dbReference>
<protein>
    <submittedName>
        <fullName evidence="7">ABC-2 family transporter protein</fullName>
    </submittedName>
</protein>
<evidence type="ECO:0000313" key="8">
    <source>
        <dbReference type="Proteomes" id="UP000190080"/>
    </source>
</evidence>
<dbReference type="STRING" id="1450648.CLORY_18850"/>
<feature type="domain" description="ABC-2 type transporter transmembrane" evidence="6">
    <location>
        <begin position="157"/>
        <end position="381"/>
    </location>
</feature>
<feature type="transmembrane region" description="Helical" evidence="5">
    <location>
        <begin position="212"/>
        <end position="233"/>
    </location>
</feature>
<dbReference type="EMBL" id="MZGV01000016">
    <property type="protein sequence ID" value="OPJ62270.1"/>
    <property type="molecule type" value="Genomic_DNA"/>
</dbReference>
<organism evidence="7 8">
    <name type="scientific">Clostridium oryzae</name>
    <dbReference type="NCBI Taxonomy" id="1450648"/>
    <lineage>
        <taxon>Bacteria</taxon>
        <taxon>Bacillati</taxon>
        <taxon>Bacillota</taxon>
        <taxon>Clostridia</taxon>
        <taxon>Eubacteriales</taxon>
        <taxon>Clostridiaceae</taxon>
        <taxon>Clostridium</taxon>
    </lineage>
</organism>
<dbReference type="RefSeq" id="WP_079423619.1">
    <property type="nucleotide sequence ID" value="NZ_MZGV01000016.1"/>
</dbReference>
<evidence type="ECO:0000256" key="5">
    <source>
        <dbReference type="SAM" id="Phobius"/>
    </source>
</evidence>
<dbReference type="PANTHER" id="PTHR37305">
    <property type="entry name" value="INTEGRAL MEMBRANE PROTEIN-RELATED"/>
    <property type="match status" value="1"/>
</dbReference>
<proteinExistence type="predicted"/>
<evidence type="ECO:0000256" key="3">
    <source>
        <dbReference type="ARBA" id="ARBA00022989"/>
    </source>
</evidence>
<evidence type="ECO:0000313" key="7">
    <source>
        <dbReference type="EMBL" id="OPJ62270.1"/>
    </source>
</evidence>
<comment type="caution">
    <text evidence="7">The sequence shown here is derived from an EMBL/GenBank/DDBJ whole genome shotgun (WGS) entry which is preliminary data.</text>
</comment>
<dbReference type="AlphaFoldDB" id="A0A1V4IR31"/>